<comment type="caution">
    <text evidence="16">The sequence shown here is derived from an EMBL/GenBank/DDBJ whole genome shotgun (WGS) entry which is preliminary data.</text>
</comment>
<evidence type="ECO:0000256" key="12">
    <source>
        <dbReference type="PIRSR" id="PIRSR018250-1"/>
    </source>
</evidence>
<dbReference type="Proteomes" id="UP000240572">
    <property type="component" value="Unassembled WGS sequence"/>
</dbReference>
<evidence type="ECO:0000256" key="2">
    <source>
        <dbReference type="ARBA" id="ARBA00005689"/>
    </source>
</evidence>
<dbReference type="InterPro" id="IPR027281">
    <property type="entry name" value="Lys1"/>
</dbReference>
<dbReference type="SUPFAM" id="SSF52283">
    <property type="entry name" value="Formate/glycerate dehydrogenase catalytic domain-like"/>
    <property type="match status" value="1"/>
</dbReference>
<comment type="subunit">
    <text evidence="3">Monomer.</text>
</comment>
<accession>A0A2P8D2X2</accession>
<dbReference type="GO" id="GO:0019878">
    <property type="term" value="P:lysine biosynthetic process via aminoadipic acid"/>
    <property type="evidence" value="ECO:0007669"/>
    <property type="project" value="UniProtKB-UniPathway"/>
</dbReference>
<dbReference type="PIRSF" id="PIRSF018250">
    <property type="entry name" value="Saccharopine_DH_Lys"/>
    <property type="match status" value="1"/>
</dbReference>
<dbReference type="UniPathway" id="UPA00033">
    <property type="reaction ID" value="UER00034"/>
</dbReference>
<dbReference type="EC" id="1.5.1.7" evidence="4"/>
<keyword evidence="9" id="KW-1015">Disulfide bond</keyword>
<dbReference type="CDD" id="cd05199">
    <property type="entry name" value="SDH_like"/>
    <property type="match status" value="1"/>
</dbReference>
<gene>
    <name evidence="16" type="ORF">B0I18_105164</name>
</gene>
<dbReference type="EMBL" id="PYGD01000005">
    <property type="protein sequence ID" value="PSK91580.1"/>
    <property type="molecule type" value="Genomic_DNA"/>
</dbReference>
<keyword evidence="7" id="KW-0560">Oxidoreductase</keyword>
<dbReference type="AlphaFoldDB" id="A0A2P8D2X2"/>
<evidence type="ECO:0000256" key="7">
    <source>
        <dbReference type="ARBA" id="ARBA00023002"/>
    </source>
</evidence>
<evidence type="ECO:0000256" key="13">
    <source>
        <dbReference type="PIRSR" id="PIRSR018250-3"/>
    </source>
</evidence>
<dbReference type="GO" id="GO:0005737">
    <property type="term" value="C:cytoplasm"/>
    <property type="evidence" value="ECO:0007669"/>
    <property type="project" value="TreeGrafter"/>
</dbReference>
<evidence type="ECO:0000256" key="4">
    <source>
        <dbReference type="ARBA" id="ARBA00012847"/>
    </source>
</evidence>
<reference evidence="16 17" key="1">
    <citation type="submission" date="2018-03" db="EMBL/GenBank/DDBJ databases">
        <title>Genomic Encyclopedia of Type Strains, Phase III (KMG-III): the genomes of soil and plant-associated and newly described type strains.</title>
        <authorList>
            <person name="Whitman W."/>
        </authorList>
    </citation>
    <scope>NUCLEOTIDE SEQUENCE [LARGE SCALE GENOMIC DNA]</scope>
    <source>
        <strain evidence="16 17">CGMCC 1.12700</strain>
    </source>
</reference>
<evidence type="ECO:0000256" key="5">
    <source>
        <dbReference type="ARBA" id="ARBA00021221"/>
    </source>
</evidence>
<evidence type="ECO:0000256" key="9">
    <source>
        <dbReference type="ARBA" id="ARBA00023157"/>
    </source>
</evidence>
<evidence type="ECO:0000259" key="14">
    <source>
        <dbReference type="SMART" id="SM01002"/>
    </source>
</evidence>
<evidence type="ECO:0000313" key="16">
    <source>
        <dbReference type="EMBL" id="PSK91580.1"/>
    </source>
</evidence>
<comment type="pathway">
    <text evidence="1">Amino-acid biosynthesis; L-lysine biosynthesis via AAA pathway; L-lysine from L-alpha-aminoadipate (fungal route): step 3/3.</text>
</comment>
<evidence type="ECO:0000256" key="6">
    <source>
        <dbReference type="ARBA" id="ARBA00022605"/>
    </source>
</evidence>
<organism evidence="16 17">
    <name type="scientific">Taibaiella chishuiensis</name>
    <dbReference type="NCBI Taxonomy" id="1434707"/>
    <lineage>
        <taxon>Bacteria</taxon>
        <taxon>Pseudomonadati</taxon>
        <taxon>Bacteroidota</taxon>
        <taxon>Chitinophagia</taxon>
        <taxon>Chitinophagales</taxon>
        <taxon>Chitinophagaceae</taxon>
        <taxon>Taibaiella</taxon>
    </lineage>
</organism>
<dbReference type="RefSeq" id="WP_106523478.1">
    <property type="nucleotide sequence ID" value="NZ_PYGD01000005.1"/>
</dbReference>
<feature type="domain" description="Alanine dehydrogenase/pyridine nucleotide transhydrogenase NAD(H)-binding" evidence="14">
    <location>
        <begin position="165"/>
        <end position="323"/>
    </location>
</feature>
<feature type="active site" description="Proton donor" evidence="12">
    <location>
        <position position="91"/>
    </location>
</feature>
<evidence type="ECO:0000256" key="10">
    <source>
        <dbReference type="ARBA" id="ARBA00033228"/>
    </source>
</evidence>
<dbReference type="SMART" id="SM01003">
    <property type="entry name" value="AlaDh_PNT_N"/>
    <property type="match status" value="1"/>
</dbReference>
<name>A0A2P8D2X2_9BACT</name>
<feature type="domain" description="Alanine dehydrogenase/pyridine nucleotide transhydrogenase N-terminal" evidence="15">
    <location>
        <begin position="5"/>
        <end position="137"/>
    </location>
</feature>
<evidence type="ECO:0000256" key="3">
    <source>
        <dbReference type="ARBA" id="ARBA00011245"/>
    </source>
</evidence>
<sequence>MMKIGLIREGKTPPDTRVALTPQQCADVLKLYPGIQLVAEPSPNRAFADQEYIDAGIRMQADLSDCDVLLGIKEVPIDKLIPGKTYFFFSHTKKKQPYNQKLMHALIEKKIRMIDYEALTYDDGARILGFGFFAGVVGAHNGLMTYGKKTKKFSLIPAHVCKDMQEMLHQYRYVKLPPVKIAVTGSGRVTAGLLEIMHHWDIESVEPEDFLVKEYDYPVYTLLKGANLYENKETGTYSREDFHHHPEKYRCKFEPFTRAADILMNGIYWDKTVPRLFEKTDIADPAFRMNVISDVTCDEDGSVPINMGASTIADPVYGIDKASLQKTEPFQNTDATIDVMAVDNLPNELPRDASKHFGEHIIKYILPELLAAQSTILERATICREGKLSSYFEYLSDYAYN</sequence>
<comment type="catalytic activity">
    <reaction evidence="11">
        <text>L-saccharopine + NAD(+) + H2O = L-lysine + 2-oxoglutarate + NADH + H(+)</text>
        <dbReference type="Rhea" id="RHEA:12440"/>
        <dbReference type="ChEBI" id="CHEBI:15377"/>
        <dbReference type="ChEBI" id="CHEBI:15378"/>
        <dbReference type="ChEBI" id="CHEBI:16810"/>
        <dbReference type="ChEBI" id="CHEBI:32551"/>
        <dbReference type="ChEBI" id="CHEBI:57540"/>
        <dbReference type="ChEBI" id="CHEBI:57945"/>
        <dbReference type="ChEBI" id="CHEBI:57951"/>
        <dbReference type="EC" id="1.5.1.7"/>
    </reaction>
</comment>
<keyword evidence="17" id="KW-1185">Reference proteome</keyword>
<evidence type="ECO:0000256" key="1">
    <source>
        <dbReference type="ARBA" id="ARBA00004884"/>
    </source>
</evidence>
<comment type="similarity">
    <text evidence="2">Belongs to the AlaDH/PNT family.</text>
</comment>
<feature type="binding site" evidence="13">
    <location>
        <position position="295"/>
    </location>
    <ligand>
        <name>NAD(+)</name>
        <dbReference type="ChEBI" id="CHEBI:57540"/>
    </ligand>
</feature>
<dbReference type="SMART" id="SM01002">
    <property type="entry name" value="AlaDh_PNT_C"/>
    <property type="match status" value="1"/>
</dbReference>
<evidence type="ECO:0000313" key="17">
    <source>
        <dbReference type="Proteomes" id="UP000240572"/>
    </source>
</evidence>
<dbReference type="Gene3D" id="3.40.50.720">
    <property type="entry name" value="NAD(P)-binding Rossmann-like Domain"/>
    <property type="match status" value="2"/>
</dbReference>
<protein>
    <recommendedName>
        <fullName evidence="5">Saccharopine dehydrogenase [NAD(+), L-lysine-forming]</fullName>
        <ecNumber evidence="4">1.5.1.7</ecNumber>
    </recommendedName>
    <alternativeName>
        <fullName evidence="10">Lysine--2-oxoglutarate reductase</fullName>
    </alternativeName>
</protein>
<feature type="binding site" evidence="13">
    <location>
        <begin position="187"/>
        <end position="188"/>
    </location>
    <ligand>
        <name>NAD(+)</name>
        <dbReference type="ChEBI" id="CHEBI:57540"/>
    </ligand>
</feature>
<feature type="binding site" evidence="13">
    <location>
        <position position="268"/>
    </location>
    <ligand>
        <name>NAD(+)</name>
        <dbReference type="ChEBI" id="CHEBI:57540"/>
    </ligand>
</feature>
<evidence type="ECO:0000259" key="15">
    <source>
        <dbReference type="SMART" id="SM01003"/>
    </source>
</evidence>
<evidence type="ECO:0000256" key="11">
    <source>
        <dbReference type="ARBA" id="ARBA00047860"/>
    </source>
</evidence>
<dbReference type="PANTHER" id="PTHR11133">
    <property type="entry name" value="SACCHAROPINE DEHYDROGENASE"/>
    <property type="match status" value="1"/>
</dbReference>
<dbReference type="GO" id="GO:0004754">
    <property type="term" value="F:saccharopine dehydrogenase (NAD+, L-lysine-forming) activity"/>
    <property type="evidence" value="ECO:0007669"/>
    <property type="project" value="UniProtKB-EC"/>
</dbReference>
<proteinExistence type="inferred from homology"/>
<keyword evidence="8 13" id="KW-0520">NAD</keyword>
<dbReference type="OrthoDB" id="1141481at2"/>
<dbReference type="InterPro" id="IPR007698">
    <property type="entry name" value="AlaDH/PNT_NAD(H)-bd"/>
</dbReference>
<keyword evidence="6" id="KW-0028">Amino-acid biosynthesis</keyword>
<dbReference type="InterPro" id="IPR051168">
    <property type="entry name" value="AASS"/>
</dbReference>
<dbReference type="InterPro" id="IPR007886">
    <property type="entry name" value="AlaDH/PNT_N"/>
</dbReference>
<dbReference type="PANTHER" id="PTHR11133:SF23">
    <property type="entry name" value="SACCHAROPINE DEHYDROGENASE [NAD(+), L-LYSINE-FORMING]"/>
    <property type="match status" value="1"/>
</dbReference>
<feature type="binding site" evidence="13">
    <location>
        <position position="216"/>
    </location>
    <ligand>
        <name>NAD(+)</name>
        <dbReference type="ChEBI" id="CHEBI:57540"/>
    </ligand>
</feature>
<dbReference type="Pfam" id="PF05222">
    <property type="entry name" value="AlaDh_PNT_N"/>
    <property type="match status" value="1"/>
</dbReference>
<feature type="active site" description="Proton acceptor" evidence="12">
    <location>
        <position position="73"/>
    </location>
</feature>
<evidence type="ECO:0000256" key="8">
    <source>
        <dbReference type="ARBA" id="ARBA00023027"/>
    </source>
</evidence>